<evidence type="ECO:0000256" key="1">
    <source>
        <dbReference type="SAM" id="SignalP"/>
    </source>
</evidence>
<dbReference type="RefSeq" id="WP_246681675.1">
    <property type="nucleotide sequence ID" value="NZ_JBHTNE010000012.1"/>
</dbReference>
<evidence type="ECO:0000313" key="2">
    <source>
        <dbReference type="EMBL" id="GJE74468.1"/>
    </source>
</evidence>
<keyword evidence="3" id="KW-1185">Reference proteome</keyword>
<keyword evidence="1" id="KW-0732">Signal</keyword>
<organism evidence="2 3">
    <name type="scientific">Methylorubrum suomiense</name>
    <dbReference type="NCBI Taxonomy" id="144191"/>
    <lineage>
        <taxon>Bacteria</taxon>
        <taxon>Pseudomonadati</taxon>
        <taxon>Pseudomonadota</taxon>
        <taxon>Alphaproteobacteria</taxon>
        <taxon>Hyphomicrobiales</taxon>
        <taxon>Methylobacteriaceae</taxon>
        <taxon>Methylorubrum</taxon>
    </lineage>
</organism>
<evidence type="ECO:0000313" key="3">
    <source>
        <dbReference type="Proteomes" id="UP001055093"/>
    </source>
</evidence>
<name>A0ABQ4USV7_9HYPH</name>
<accession>A0ABQ4USV7</accession>
<gene>
    <name evidence="2" type="ORF">BGCPKDLD_1038</name>
</gene>
<dbReference type="Proteomes" id="UP001055093">
    <property type="component" value="Unassembled WGS sequence"/>
</dbReference>
<feature type="signal peptide" evidence="1">
    <location>
        <begin position="1"/>
        <end position="24"/>
    </location>
</feature>
<reference evidence="2" key="2">
    <citation type="submission" date="2021-08" db="EMBL/GenBank/DDBJ databases">
        <authorList>
            <person name="Tani A."/>
            <person name="Ola A."/>
            <person name="Ogura Y."/>
            <person name="Katsura K."/>
            <person name="Hayashi T."/>
        </authorList>
    </citation>
    <scope>NUCLEOTIDE SEQUENCE</scope>
    <source>
        <strain evidence="2">DSM 14458</strain>
    </source>
</reference>
<dbReference type="EMBL" id="BPRE01000002">
    <property type="protein sequence ID" value="GJE74468.1"/>
    <property type="molecule type" value="Genomic_DNA"/>
</dbReference>
<evidence type="ECO:0008006" key="4">
    <source>
        <dbReference type="Google" id="ProtNLM"/>
    </source>
</evidence>
<comment type="caution">
    <text evidence="2">The sequence shown here is derived from an EMBL/GenBank/DDBJ whole genome shotgun (WGS) entry which is preliminary data.</text>
</comment>
<protein>
    <recommendedName>
        <fullName evidence="4">Secreted protein</fullName>
    </recommendedName>
</protein>
<reference evidence="2" key="1">
    <citation type="journal article" date="2021" name="Front. Microbiol.">
        <title>Comprehensive Comparative Genomics and Phenotyping of Methylobacterium Species.</title>
        <authorList>
            <person name="Alessa O."/>
            <person name="Ogura Y."/>
            <person name="Fujitani Y."/>
            <person name="Takami H."/>
            <person name="Hayashi T."/>
            <person name="Sahin N."/>
            <person name="Tani A."/>
        </authorList>
    </citation>
    <scope>NUCLEOTIDE SEQUENCE</scope>
    <source>
        <strain evidence="2">DSM 14458</strain>
    </source>
</reference>
<sequence length="289" mass="31060">MNRPFVRSTLLMAWVCLFAGPGAASDHGVDTEHLFGFTEGSDIGAPPEKELESETTARLGKRGGSFRAVDSALVLKVPLSDRFRLAPGLAFAGYRMRGVPGLDDREVAALAGGFVETRARLWTRAEAPFGLTLNTVVGASRLDAATGLGARGLSIEAGLLMDREIVPGDVVAGLNIVYALGRSRIDGIAGDQQASNLEISGALAKRIVPGLFLGMEARYLRAYSGLGLDRFVGQAVYLGPTVYKELTEETWMSFTWGTQISGSEARAGEDRDLTNFDRHQVRLRVGTHF</sequence>
<proteinExistence type="predicted"/>
<feature type="chain" id="PRO_5046573493" description="Secreted protein" evidence="1">
    <location>
        <begin position="25"/>
        <end position="289"/>
    </location>
</feature>